<dbReference type="Gene3D" id="3.90.190.10">
    <property type="entry name" value="Protein tyrosine phosphatase superfamily"/>
    <property type="match status" value="1"/>
</dbReference>
<evidence type="ECO:0000259" key="5">
    <source>
        <dbReference type="PROSITE" id="PS51181"/>
    </source>
</evidence>
<dbReference type="Pfam" id="PF22784">
    <property type="entry name" value="PTP-SAK"/>
    <property type="match status" value="1"/>
</dbReference>
<dbReference type="InterPro" id="IPR029023">
    <property type="entry name" value="Tensin_phosphatase"/>
</dbReference>
<feature type="domain" description="Tyrosine specific protein phosphatases" evidence="4">
    <location>
        <begin position="102"/>
        <end position="147"/>
    </location>
</feature>
<dbReference type="InterPro" id="IPR057023">
    <property type="entry name" value="PTP-SAK"/>
</dbReference>
<dbReference type="PANTHER" id="PTHR12305:SF81">
    <property type="entry name" value="PHOSPHATIDYLINOSITOL 3,4,5-TRISPHOSPHATE 3-PHOSPHATASE AND DUAL-SPECIFICITY PROTEIN PHOSPHATASE PTEN"/>
    <property type="match status" value="1"/>
</dbReference>
<evidence type="ECO:0000256" key="1">
    <source>
        <dbReference type="ARBA" id="ARBA00013015"/>
    </source>
</evidence>
<keyword evidence="2" id="KW-0378">Hydrolase</keyword>
<sequence>MTDFVRRLVSGNKARFKDGDLDVDLDLAYITDRVIVMGYPATGIEGFYRNRREDAKRFLEHRHGKNYWVFNFCPVRENSYPDSVFDGRVSRYPFPDHHAPPLAILALVAREIREWLDGSPERVAVLHCKAGKGRSGTMACAYLLSLEFAPSRPQLERNKDTTERAIERAKELMNTMPTDDALPENEISRDPSEEDLVKVELSSKSPGPDGPVKTESVKSETTNSLSRVLDLHTSRRMISSSPGKNVKPGVSIPSQRRWLYYWSLLLAHQEPPGFWSLDPKIQSQPPPKVQLTQVKLRTRQLSGVKYNLVKAANALIDSTSLGRISSMRANATAQSKGQIWISLARYDDDLVGTLEKWEKRTRNEDGNMGKRRNGSENRDEHIEDLFKTDKWDKAKMVRSFARLGGVGDASVQQEDATKVSTHILSPLSNDNWESIRHNIEEDEGKAAPPGGDVVSEETSLYDVTRALNGGGGIVLNANRDVRAKLYMGQVFMGWFWFIPTFHMQHPRSAGAVTTLRLSRKELDFPLGIGSNIIDLEVTMEWCSESADVVEPPVRQGSPESQAGEGEPTGFAATVQAIATGNPREAVEAKEAAEG</sequence>
<reference evidence="7" key="1">
    <citation type="submission" date="2024-04" db="EMBL/GenBank/DDBJ databases">
        <authorList>
            <person name="Shaw F."/>
            <person name="Minotto A."/>
        </authorList>
    </citation>
    <scope>NUCLEOTIDE SEQUENCE [LARGE SCALE GENOMIC DNA]</scope>
</reference>
<evidence type="ECO:0000313" key="7">
    <source>
        <dbReference type="Proteomes" id="UP001497453"/>
    </source>
</evidence>
<dbReference type="InterPro" id="IPR016130">
    <property type="entry name" value="Tyr_Pase_AS"/>
</dbReference>
<dbReference type="InterPro" id="IPR029021">
    <property type="entry name" value="Prot-tyrosine_phosphatase-like"/>
</dbReference>
<feature type="region of interest" description="Disordered" evidence="3">
    <location>
        <begin position="172"/>
        <end position="226"/>
    </location>
</feature>
<dbReference type="Proteomes" id="UP001497453">
    <property type="component" value="Chromosome 5"/>
</dbReference>
<organism evidence="6 7">
    <name type="scientific">Somion occarium</name>
    <dbReference type="NCBI Taxonomy" id="3059160"/>
    <lineage>
        <taxon>Eukaryota</taxon>
        <taxon>Fungi</taxon>
        <taxon>Dikarya</taxon>
        <taxon>Basidiomycota</taxon>
        <taxon>Agaricomycotina</taxon>
        <taxon>Agaricomycetes</taxon>
        <taxon>Polyporales</taxon>
        <taxon>Cerrenaceae</taxon>
        <taxon>Somion</taxon>
    </lineage>
</organism>
<dbReference type="PROSITE" id="PS50056">
    <property type="entry name" value="TYR_PHOSPHATASE_2"/>
    <property type="match status" value="1"/>
</dbReference>
<gene>
    <name evidence="6" type="ORF">GFSPODELE1_LOCUS7203</name>
</gene>
<dbReference type="EC" id="3.1.3.67" evidence="1"/>
<dbReference type="SUPFAM" id="SSF52799">
    <property type="entry name" value="(Phosphotyrosine protein) phosphatases II"/>
    <property type="match status" value="1"/>
</dbReference>
<evidence type="ECO:0000256" key="2">
    <source>
        <dbReference type="ARBA" id="ARBA00022801"/>
    </source>
</evidence>
<dbReference type="EMBL" id="OZ037948">
    <property type="protein sequence ID" value="CAL1709125.1"/>
    <property type="molecule type" value="Genomic_DNA"/>
</dbReference>
<keyword evidence="7" id="KW-1185">Reference proteome</keyword>
<dbReference type="InterPro" id="IPR051281">
    <property type="entry name" value="Dual-spec_lipid-protein_phosph"/>
</dbReference>
<dbReference type="PANTHER" id="PTHR12305">
    <property type="entry name" value="PHOSPHATASE WITH HOMOLOGY TO TENSIN"/>
    <property type="match status" value="1"/>
</dbReference>
<dbReference type="PROSITE" id="PS51181">
    <property type="entry name" value="PPASE_TENSIN"/>
    <property type="match status" value="1"/>
</dbReference>
<dbReference type="InterPro" id="IPR000387">
    <property type="entry name" value="Tyr_Pase_dom"/>
</dbReference>
<name>A0ABP1DMX8_9APHY</name>
<feature type="compositionally biased region" description="Basic and acidic residues" evidence="3">
    <location>
        <begin position="186"/>
        <end position="198"/>
    </location>
</feature>
<evidence type="ECO:0000259" key="4">
    <source>
        <dbReference type="PROSITE" id="PS50056"/>
    </source>
</evidence>
<protein>
    <recommendedName>
        <fullName evidence="1">phosphatidylinositol-3,4,5-trisphosphate 3-phosphatase</fullName>
        <ecNumber evidence="1">3.1.3.67</ecNumber>
    </recommendedName>
</protein>
<dbReference type="PROSITE" id="PS00383">
    <property type="entry name" value="TYR_PHOSPHATASE_1"/>
    <property type="match status" value="1"/>
</dbReference>
<accession>A0ABP1DMX8</accession>
<evidence type="ECO:0000256" key="3">
    <source>
        <dbReference type="SAM" id="MobiDB-lite"/>
    </source>
</evidence>
<evidence type="ECO:0000313" key="6">
    <source>
        <dbReference type="EMBL" id="CAL1709125.1"/>
    </source>
</evidence>
<feature type="domain" description="Phosphatase tensin-type" evidence="5">
    <location>
        <begin position="16"/>
        <end position="269"/>
    </location>
</feature>
<proteinExistence type="predicted"/>